<reference evidence="2" key="1">
    <citation type="journal article" date="2023" name="G3 (Bethesda)">
        <title>Genome assembly and association tests identify interacting loci associated with vigor, precocity, and sex in interspecific pistachio rootstocks.</title>
        <authorList>
            <person name="Palmer W."/>
            <person name="Jacygrad E."/>
            <person name="Sagayaradj S."/>
            <person name="Cavanaugh K."/>
            <person name="Han R."/>
            <person name="Bertier L."/>
            <person name="Beede B."/>
            <person name="Kafkas S."/>
            <person name="Golino D."/>
            <person name="Preece J."/>
            <person name="Michelmore R."/>
        </authorList>
    </citation>
    <scope>NUCLEOTIDE SEQUENCE [LARGE SCALE GENOMIC DNA]</scope>
</reference>
<evidence type="ECO:0000313" key="1">
    <source>
        <dbReference type="EMBL" id="KAJ0098805.1"/>
    </source>
</evidence>
<gene>
    <name evidence="1" type="ORF">Patl1_21697</name>
</gene>
<sequence length="109" mass="12316">MADCLICNSIHDFEPVAFTLVPNILPIGPLLVSNRQGNSTGYFWQEDSTCLKWLEQQQPNSVIYVAFGSFTIIEKIQFQELALGLELTNRPFLWIVRPDITNGANEAFP</sequence>
<proteinExistence type="predicted"/>
<dbReference type="EMBL" id="CM047900">
    <property type="protein sequence ID" value="KAJ0098805.1"/>
    <property type="molecule type" value="Genomic_DNA"/>
</dbReference>
<dbReference type="Proteomes" id="UP001164250">
    <property type="component" value="Chromosome 4"/>
</dbReference>
<protein>
    <submittedName>
        <fullName evidence="1">Uncharacterized protein</fullName>
    </submittedName>
</protein>
<accession>A0ACC1BID8</accession>
<organism evidence="1 2">
    <name type="scientific">Pistacia atlantica</name>
    <dbReference type="NCBI Taxonomy" id="434234"/>
    <lineage>
        <taxon>Eukaryota</taxon>
        <taxon>Viridiplantae</taxon>
        <taxon>Streptophyta</taxon>
        <taxon>Embryophyta</taxon>
        <taxon>Tracheophyta</taxon>
        <taxon>Spermatophyta</taxon>
        <taxon>Magnoliopsida</taxon>
        <taxon>eudicotyledons</taxon>
        <taxon>Gunneridae</taxon>
        <taxon>Pentapetalae</taxon>
        <taxon>rosids</taxon>
        <taxon>malvids</taxon>
        <taxon>Sapindales</taxon>
        <taxon>Anacardiaceae</taxon>
        <taxon>Pistacia</taxon>
    </lineage>
</organism>
<name>A0ACC1BID8_9ROSI</name>
<keyword evidence="2" id="KW-1185">Reference proteome</keyword>
<evidence type="ECO:0000313" key="2">
    <source>
        <dbReference type="Proteomes" id="UP001164250"/>
    </source>
</evidence>
<comment type="caution">
    <text evidence="1">The sequence shown here is derived from an EMBL/GenBank/DDBJ whole genome shotgun (WGS) entry which is preliminary data.</text>
</comment>